<evidence type="ECO:0000313" key="4">
    <source>
        <dbReference type="Proteomes" id="UP000315369"/>
    </source>
</evidence>
<feature type="domain" description="F5/8 type C" evidence="2">
    <location>
        <begin position="605"/>
        <end position="735"/>
    </location>
</feature>
<protein>
    <submittedName>
        <fullName evidence="3">Discoidin domain-containing protein</fullName>
    </submittedName>
</protein>
<dbReference type="InterPro" id="IPR016195">
    <property type="entry name" value="Pol/histidinol_Pase-like"/>
</dbReference>
<sequence length="755" mass="83934">MSRRGSRSPWLLLTAALVAGPSLAGEVTNVVASDRIPLPAERESKYRNRIAQELGGGGWQVFLGDLHSHPRGHSENEDTELDFTPQILRSEVLQSAFRHGYDFFGTSNHTSSWDDGYDGDDPISQLSPELDANGQPELLILTGVESHVGPDDGTGPSHDHHFNSFNRHVHVHSDDVWDMHHEILNNYSTNPLLSTHVQLNHPSDNVWFTLPTEPDRRRNVRDAIELTEFNGLPRYFELLRRGFRVAPVSNSDSHATTRELLAHEYLDRNPDGSFVRPFIDEPGVPREKLYGDDFAQGRGGVVLPPGTPFNYNNFLTALRNRSVFRTGLAPASGFFMVNGRPMGSEFERAANERRLDFTVWGTTKDGTGYGGNEWTKLQVWNPFQPGAPLKEITYSDPNLINVREAFSLTPYESIYVVTLTQNWGNSEVVMAPIWVTNPVSKPTVSFEHPVINRQLVPMLFINGGGNSLILQRATNPLSPDWKTVGTITNNYYYPIDSATLPTTSLWRVVDPHQQTIVSNATTLTIANGIEAELPWVGTTTHDGVNVTVHWSHPQGVAVDYFASRDNGATWTKVGEDVVANTNRYWNFYTGGWGNSNVLLKVVDKNDSGRFGIAGPFFVDATVEHKIPATSSNATINAIAAYTVTDDNTGSCWWTSNGNEQSVYIDLGQVHLVKRMEVLFGSANPPSWYMGISLNGSSWVIQDGSSLSYASGQTLIRDYSQRSGGGLNTRYVRFYASGTFPGITQFSQICDVRFYR</sequence>
<name>A0A540WQN7_9BACT</name>
<dbReference type="SUPFAM" id="SSF49785">
    <property type="entry name" value="Galactose-binding domain-like"/>
    <property type="match status" value="1"/>
</dbReference>
<dbReference type="Proteomes" id="UP000315369">
    <property type="component" value="Unassembled WGS sequence"/>
</dbReference>
<comment type="caution">
    <text evidence="3">The sequence shown here is derived from an EMBL/GenBank/DDBJ whole genome shotgun (WGS) entry which is preliminary data.</text>
</comment>
<dbReference type="OrthoDB" id="9801679at2"/>
<dbReference type="PROSITE" id="PS50022">
    <property type="entry name" value="FA58C_3"/>
    <property type="match status" value="1"/>
</dbReference>
<dbReference type="AlphaFoldDB" id="A0A540WQN7"/>
<dbReference type="Gene3D" id="2.60.120.260">
    <property type="entry name" value="Galactose-binding domain-like"/>
    <property type="match status" value="1"/>
</dbReference>
<feature type="chain" id="PRO_5021951480" evidence="1">
    <location>
        <begin position="25"/>
        <end position="755"/>
    </location>
</feature>
<organism evidence="3 4">
    <name type="scientific">Myxococcus llanfairpwllgwyngyllgogerychwyrndrobwllllantysiliogogogochensis</name>
    <dbReference type="NCBI Taxonomy" id="2590453"/>
    <lineage>
        <taxon>Bacteria</taxon>
        <taxon>Pseudomonadati</taxon>
        <taxon>Myxococcota</taxon>
        <taxon>Myxococcia</taxon>
        <taxon>Myxococcales</taxon>
        <taxon>Cystobacterineae</taxon>
        <taxon>Myxococcaceae</taxon>
        <taxon>Myxococcus</taxon>
    </lineage>
</organism>
<dbReference type="Pfam" id="PF22633">
    <property type="entry name" value="F5_F8_type_C_2"/>
    <property type="match status" value="1"/>
</dbReference>
<reference evidence="3 4" key="1">
    <citation type="submission" date="2019-06" db="EMBL/GenBank/DDBJ databases">
        <authorList>
            <person name="Livingstone P."/>
            <person name="Whitworth D."/>
        </authorList>
    </citation>
    <scope>NUCLEOTIDE SEQUENCE [LARGE SCALE GENOMIC DNA]</scope>
    <source>
        <strain evidence="3 4">AM401</strain>
    </source>
</reference>
<evidence type="ECO:0000256" key="1">
    <source>
        <dbReference type="SAM" id="SignalP"/>
    </source>
</evidence>
<evidence type="ECO:0000313" key="3">
    <source>
        <dbReference type="EMBL" id="TQF11319.1"/>
    </source>
</evidence>
<accession>A0A540WQN7</accession>
<keyword evidence="1" id="KW-0732">Signal</keyword>
<proteinExistence type="predicted"/>
<keyword evidence="4" id="KW-1185">Reference proteome</keyword>
<dbReference type="Gene3D" id="3.20.20.140">
    <property type="entry name" value="Metal-dependent hydrolases"/>
    <property type="match status" value="1"/>
</dbReference>
<dbReference type="InterPro" id="IPR008979">
    <property type="entry name" value="Galactose-bd-like_sf"/>
</dbReference>
<gene>
    <name evidence="3" type="ORF">FJV41_34845</name>
</gene>
<feature type="signal peptide" evidence="1">
    <location>
        <begin position="1"/>
        <end position="24"/>
    </location>
</feature>
<dbReference type="InterPro" id="IPR000421">
    <property type="entry name" value="FA58C"/>
</dbReference>
<dbReference type="SUPFAM" id="SSF89550">
    <property type="entry name" value="PHP domain-like"/>
    <property type="match status" value="1"/>
</dbReference>
<evidence type="ECO:0000259" key="2">
    <source>
        <dbReference type="PROSITE" id="PS50022"/>
    </source>
</evidence>
<dbReference type="RefSeq" id="WP_141646915.1">
    <property type="nucleotide sequence ID" value="NZ_VIFM01000196.1"/>
</dbReference>
<dbReference type="EMBL" id="VIFM01000196">
    <property type="protein sequence ID" value="TQF11319.1"/>
    <property type="molecule type" value="Genomic_DNA"/>
</dbReference>